<keyword evidence="2" id="KW-1185">Reference proteome</keyword>
<dbReference type="KEGG" id="trs:Terro_0010"/>
<dbReference type="EMBL" id="CP003379">
    <property type="protein sequence ID" value="AFL86362.1"/>
    <property type="molecule type" value="Genomic_DNA"/>
</dbReference>
<reference evidence="1 2" key="1">
    <citation type="submission" date="2012-06" db="EMBL/GenBank/DDBJ databases">
        <title>Complete genome of Terriglobus roseus DSM 18391.</title>
        <authorList>
            <consortium name="US DOE Joint Genome Institute (JGI-PGF)"/>
            <person name="Lucas S."/>
            <person name="Copeland A."/>
            <person name="Lapidus A."/>
            <person name="Glavina del Rio T."/>
            <person name="Dalin E."/>
            <person name="Tice H."/>
            <person name="Bruce D."/>
            <person name="Goodwin L."/>
            <person name="Pitluck S."/>
            <person name="Peters L."/>
            <person name="Mikhailova N."/>
            <person name="Munk A.C.C."/>
            <person name="Kyrpides N."/>
            <person name="Mavromatis K."/>
            <person name="Ivanova N."/>
            <person name="Brettin T."/>
            <person name="Detter J.C."/>
            <person name="Han C."/>
            <person name="Larimer F."/>
            <person name="Land M."/>
            <person name="Hauser L."/>
            <person name="Markowitz V."/>
            <person name="Cheng J.-F."/>
            <person name="Hugenholtz P."/>
            <person name="Woyke T."/>
            <person name="Wu D."/>
            <person name="Brambilla E."/>
            <person name="Klenk H.-P."/>
            <person name="Eisen J.A."/>
        </authorList>
    </citation>
    <scope>NUCLEOTIDE SEQUENCE [LARGE SCALE GENOMIC DNA]</scope>
    <source>
        <strain evidence="2">DSM 18391 / NRRL B-41598 / KBS 63</strain>
    </source>
</reference>
<dbReference type="Proteomes" id="UP000006056">
    <property type="component" value="Chromosome"/>
</dbReference>
<dbReference type="HOGENOM" id="CLU_1041811_0_0_0"/>
<evidence type="ECO:0000313" key="2">
    <source>
        <dbReference type="Proteomes" id="UP000006056"/>
    </source>
</evidence>
<dbReference type="eggNOG" id="ENOG502ZC7R">
    <property type="taxonomic scope" value="Bacteria"/>
</dbReference>
<gene>
    <name evidence="1" type="ordered locus">Terro_0010</name>
</gene>
<sequence>MTDLLTPEEAAEQATATTAPNGVRYATLGRLDSPTTTPAELTRLVNAVPASIASGLSKHLYFFVPLALSGARLAGEDSAPVAPFPVSDITLIAPAYSAALVDKAICHRNARIAGEEYVFLSSRLHTDRFALAFEFFINVAHNFVDTVGTPTAFADLAWQQVVANVRGETSMDAWEDRAAAQGKQIPDGDSARIRPIQATGGIDEKARSDFYAAAFSDALAIYLLSLHLDFDYADLREREYPLLAAPALAERLKAVNRLFPANDGYKFQILYRRRS</sequence>
<dbReference type="AlphaFoldDB" id="I3ZAU4"/>
<protein>
    <submittedName>
        <fullName evidence="1">Uncharacterized protein</fullName>
    </submittedName>
</protein>
<dbReference type="STRING" id="926566.Terro_0010"/>
<name>I3ZAU4_TERRK</name>
<accession>I3ZAU4</accession>
<dbReference type="OrthoDB" id="109979at2"/>
<proteinExistence type="predicted"/>
<organism evidence="1 2">
    <name type="scientific">Terriglobus roseus (strain DSM 18391 / NRRL B-41598 / KBS 63)</name>
    <dbReference type="NCBI Taxonomy" id="926566"/>
    <lineage>
        <taxon>Bacteria</taxon>
        <taxon>Pseudomonadati</taxon>
        <taxon>Acidobacteriota</taxon>
        <taxon>Terriglobia</taxon>
        <taxon>Terriglobales</taxon>
        <taxon>Acidobacteriaceae</taxon>
        <taxon>Terriglobus</taxon>
    </lineage>
</organism>
<evidence type="ECO:0000313" key="1">
    <source>
        <dbReference type="EMBL" id="AFL86362.1"/>
    </source>
</evidence>